<evidence type="ECO:0000313" key="3">
    <source>
        <dbReference type="Proteomes" id="UP001283361"/>
    </source>
</evidence>
<feature type="compositionally biased region" description="Polar residues" evidence="1">
    <location>
        <begin position="109"/>
        <end position="119"/>
    </location>
</feature>
<dbReference type="EMBL" id="JAWDGP010001073">
    <property type="protein sequence ID" value="KAK3795307.1"/>
    <property type="molecule type" value="Genomic_DNA"/>
</dbReference>
<name>A0AAE1AWQ0_9GAST</name>
<comment type="caution">
    <text evidence="2">The sequence shown here is derived from an EMBL/GenBank/DDBJ whole genome shotgun (WGS) entry which is preliminary data.</text>
</comment>
<feature type="region of interest" description="Disordered" evidence="1">
    <location>
        <begin position="96"/>
        <end position="120"/>
    </location>
</feature>
<dbReference type="AlphaFoldDB" id="A0AAE1AWQ0"/>
<evidence type="ECO:0000256" key="1">
    <source>
        <dbReference type="SAM" id="MobiDB-lite"/>
    </source>
</evidence>
<sequence>MSWELQWVFVLDARTSPSFRLANHYALDVLRAIREQYDTDKAMWRHLSDAKEHRIMTRSLRGFDLYLQRCAHFRATATRLVSIMNADDHSVPDWTHSSGAGQGGEYRIDQSSPSDSAVTSHCRRLVRSTRVTRLDDETLRLFERNMDLMRHTFRQLMDTLERNRGARTTGWKLHEAQHN</sequence>
<keyword evidence="3" id="KW-1185">Reference proteome</keyword>
<reference evidence="2" key="1">
    <citation type="journal article" date="2023" name="G3 (Bethesda)">
        <title>A reference genome for the long-term kleptoplast-retaining sea slug Elysia crispata morphotype clarki.</title>
        <authorList>
            <person name="Eastman K.E."/>
            <person name="Pendleton A.L."/>
            <person name="Shaikh M.A."/>
            <person name="Suttiyut T."/>
            <person name="Ogas R."/>
            <person name="Tomko P."/>
            <person name="Gavelis G."/>
            <person name="Widhalm J.R."/>
            <person name="Wisecaver J.H."/>
        </authorList>
    </citation>
    <scope>NUCLEOTIDE SEQUENCE</scope>
    <source>
        <strain evidence="2">ECLA1</strain>
    </source>
</reference>
<protein>
    <submittedName>
        <fullName evidence="2">Uncharacterized protein</fullName>
    </submittedName>
</protein>
<accession>A0AAE1AWQ0</accession>
<organism evidence="2 3">
    <name type="scientific">Elysia crispata</name>
    <name type="common">lettuce slug</name>
    <dbReference type="NCBI Taxonomy" id="231223"/>
    <lineage>
        <taxon>Eukaryota</taxon>
        <taxon>Metazoa</taxon>
        <taxon>Spiralia</taxon>
        <taxon>Lophotrochozoa</taxon>
        <taxon>Mollusca</taxon>
        <taxon>Gastropoda</taxon>
        <taxon>Heterobranchia</taxon>
        <taxon>Euthyneura</taxon>
        <taxon>Panpulmonata</taxon>
        <taxon>Sacoglossa</taxon>
        <taxon>Placobranchoidea</taxon>
        <taxon>Plakobranchidae</taxon>
        <taxon>Elysia</taxon>
    </lineage>
</organism>
<evidence type="ECO:0000313" key="2">
    <source>
        <dbReference type="EMBL" id="KAK3795307.1"/>
    </source>
</evidence>
<dbReference type="Proteomes" id="UP001283361">
    <property type="component" value="Unassembled WGS sequence"/>
</dbReference>
<gene>
    <name evidence="2" type="ORF">RRG08_004462</name>
</gene>
<proteinExistence type="predicted"/>